<sequence length="1010" mass="110191">MMSDFDQATQACLPCRQKKRRCDKALPSCTLCSRLSRECTYPEGASSPTAENVLFLRQRIQELEDQLAIASSTNTNSNTNNTDSIWTTPPGSSRTNSSISLTESAVHNHAPFISLFFLDGEAFGHVRPSLPKPSLPIPVDVGLILGGAAGVQNLLDVFFSTAHVWFPFISKARLCKQPLDPANLPADFVVLFLSMRMFCQSPRGNDSITIGGMSLYSFVKQLLAAVQGSDLLTLNLMQTAILIALYEISHAIYPAAYLSTGHCARLGYSLGLHSQQAPQVLPKPATWGGNEEIKRAWYAVMILDRYVNIGNEKHPLASGDFDSNGTLPADDHAWNHGEVEATQPIFITSSAPVKAGGYARSCQAGHLLGRVLEHRDDDAMQGSFRFTSAMQIHSTLDALVSSITREAETTPEQLGTAFGLLASARFTLYDPYSCTASNHGRATVEEMQMQTISLDGLKATASDVLQYLQDLHELVKFDLTLASPLLCDCIYQASATFLWLEQENGDPQMTIALTILTDILRDWSTRWELAEAFVSDHLGGSIGEINLVTLVASASALLWAALQSRLSFFTPSSPAALFTDFLLNACAILFATTLYSASPLLLNILLVSPAVLLALTSKSRAPQKARPPRHDEKKTENDLDPFPVHPFLTTYRAAMMVATCSAILAVDFPIFPRRFAKVENWGTSLMDLGVGSFVFSAGLVSARSVLKSSGKSSTLIHRLAASIRHSIPLLVLGFVRLYTVKGLDYAEHVTEYGVHWNFFFTLALLPPFVEVFHSLYKVVGSYELLALLAITIYQVALESTDLKAYILVSPRGPDLLSKNREGIFSFIGYLAIFLAGRGTGLRVIPRGTSATVSPQQARRGVLRSLAIGAVGWSVLFIFNSTAAFGYGAKINVSRRLANMPYVFWIAAFNNAQIFLFCTTETLFFPGVHKATDKATEAERTKFATSRVMTAFNKNGLPIFLVANLLTGAVNLTFNTLDANTWQAMAILTGYVAAVTGVALTLGAFNLRLRL</sequence>
<evidence type="ECO:0000256" key="14">
    <source>
        <dbReference type="ARBA" id="ARBA00023242"/>
    </source>
</evidence>
<keyword evidence="14" id="KW-0539">Nucleus</keyword>
<feature type="transmembrane region" description="Helical" evidence="16">
    <location>
        <begin position="865"/>
        <end position="886"/>
    </location>
</feature>
<evidence type="ECO:0000256" key="3">
    <source>
        <dbReference type="ARBA" id="ARBA00004687"/>
    </source>
</evidence>
<dbReference type="PROSITE" id="PS00463">
    <property type="entry name" value="ZN2_CY6_FUNGAL_1"/>
    <property type="match status" value="1"/>
</dbReference>
<keyword evidence="12 16" id="KW-0472">Membrane</keyword>
<dbReference type="UniPathway" id="UPA00196"/>
<gene>
    <name evidence="18" type="ORF">TRUGW13939_09056</name>
</gene>
<dbReference type="GeneID" id="55996540"/>
<keyword evidence="9 16" id="KW-1133">Transmembrane helix</keyword>
<accession>A0A7H8R6A2</accession>
<evidence type="ECO:0000256" key="5">
    <source>
        <dbReference type="ARBA" id="ARBA00014495"/>
    </source>
</evidence>
<keyword evidence="11" id="KW-0238">DNA-binding</keyword>
<reference evidence="19" key="1">
    <citation type="submission" date="2020-06" db="EMBL/GenBank/DDBJ databases">
        <title>A chromosome-scale genome assembly of Talaromyces rugulosus W13939.</title>
        <authorList>
            <person name="Wang B."/>
            <person name="Guo L."/>
            <person name="Ye K."/>
            <person name="Wang L."/>
        </authorList>
    </citation>
    <scope>NUCLEOTIDE SEQUENCE [LARGE SCALE GENOMIC DNA]</scope>
    <source>
        <strain evidence="19">W13939</strain>
    </source>
</reference>
<dbReference type="GO" id="GO:0003677">
    <property type="term" value="F:DNA binding"/>
    <property type="evidence" value="ECO:0007669"/>
    <property type="project" value="UniProtKB-KW"/>
</dbReference>
<dbReference type="GO" id="GO:0006351">
    <property type="term" value="P:DNA-templated transcription"/>
    <property type="evidence" value="ECO:0007669"/>
    <property type="project" value="InterPro"/>
</dbReference>
<organism evidence="18 19">
    <name type="scientific">Talaromyces rugulosus</name>
    <name type="common">Penicillium rugulosum</name>
    <dbReference type="NCBI Taxonomy" id="121627"/>
    <lineage>
        <taxon>Eukaryota</taxon>
        <taxon>Fungi</taxon>
        <taxon>Dikarya</taxon>
        <taxon>Ascomycota</taxon>
        <taxon>Pezizomycotina</taxon>
        <taxon>Eurotiomycetes</taxon>
        <taxon>Eurotiomycetidae</taxon>
        <taxon>Eurotiales</taxon>
        <taxon>Trichocomaceae</taxon>
        <taxon>Talaromyces</taxon>
        <taxon>Talaromyces sect. Islandici</taxon>
    </lineage>
</organism>
<dbReference type="PANTHER" id="PTHR20661:SF0">
    <property type="entry name" value="PHOSPHATIDYLINOSITOL-GLYCAN BIOSYNTHESIS CLASS W PROTEIN"/>
    <property type="match status" value="1"/>
</dbReference>
<keyword evidence="13" id="KW-0804">Transcription</keyword>
<keyword evidence="8" id="KW-0479">Metal-binding</keyword>
<dbReference type="AlphaFoldDB" id="A0A7H8R6A2"/>
<dbReference type="InterPro" id="IPR001138">
    <property type="entry name" value="Zn2Cys6_DnaBD"/>
</dbReference>
<dbReference type="GO" id="GO:0032216">
    <property type="term" value="F:glucosaminyl-phosphatidylinositol O-acyltransferase activity"/>
    <property type="evidence" value="ECO:0007669"/>
    <property type="project" value="TreeGrafter"/>
</dbReference>
<dbReference type="SMART" id="SM00066">
    <property type="entry name" value="GAL4"/>
    <property type="match status" value="1"/>
</dbReference>
<evidence type="ECO:0000256" key="11">
    <source>
        <dbReference type="ARBA" id="ARBA00023125"/>
    </source>
</evidence>
<dbReference type="Pfam" id="PF00172">
    <property type="entry name" value="Zn_clus"/>
    <property type="match status" value="1"/>
</dbReference>
<evidence type="ECO:0000259" key="17">
    <source>
        <dbReference type="PROSITE" id="PS50048"/>
    </source>
</evidence>
<dbReference type="SUPFAM" id="SSF57701">
    <property type="entry name" value="Zn2/Cys6 DNA-binding domain"/>
    <property type="match status" value="1"/>
</dbReference>
<dbReference type="GO" id="GO:0008270">
    <property type="term" value="F:zinc ion binding"/>
    <property type="evidence" value="ECO:0007669"/>
    <property type="project" value="InterPro"/>
</dbReference>
<dbReference type="RefSeq" id="XP_035348074.1">
    <property type="nucleotide sequence ID" value="XM_035492181.1"/>
</dbReference>
<feature type="transmembrane region" description="Helical" evidence="16">
    <location>
        <begin position="653"/>
        <end position="671"/>
    </location>
</feature>
<evidence type="ECO:0000256" key="6">
    <source>
        <dbReference type="ARBA" id="ARBA00022502"/>
    </source>
</evidence>
<evidence type="ECO:0000313" key="18">
    <source>
        <dbReference type="EMBL" id="QKX61900.1"/>
    </source>
</evidence>
<dbReference type="InterPro" id="IPR036864">
    <property type="entry name" value="Zn2-C6_fun-type_DNA-bd_sf"/>
</dbReference>
<proteinExistence type="inferred from homology"/>
<dbReference type="CDD" id="cd00067">
    <property type="entry name" value="GAL4"/>
    <property type="match status" value="1"/>
</dbReference>
<dbReference type="Gene3D" id="4.10.240.10">
    <property type="entry name" value="Zn(2)-C6 fungal-type DNA-binding domain"/>
    <property type="match status" value="1"/>
</dbReference>
<feature type="transmembrane region" description="Helical" evidence="16">
    <location>
        <begin position="901"/>
        <end position="924"/>
    </location>
</feature>
<name>A0A7H8R6A2_TALRU</name>
<feature type="transmembrane region" description="Helical" evidence="16">
    <location>
        <begin position="955"/>
        <end position="973"/>
    </location>
</feature>
<feature type="compositionally biased region" description="Low complexity" evidence="15">
    <location>
        <begin position="73"/>
        <end position="84"/>
    </location>
</feature>
<dbReference type="InterPro" id="IPR009447">
    <property type="entry name" value="PIGW/GWT1"/>
</dbReference>
<comment type="pathway">
    <text evidence="3">Glycolipid biosynthesis; glycosylphosphatidylinositol-anchor biosynthesis.</text>
</comment>
<evidence type="ECO:0000256" key="8">
    <source>
        <dbReference type="ARBA" id="ARBA00022723"/>
    </source>
</evidence>
<keyword evidence="6" id="KW-0337">GPI-anchor biosynthesis</keyword>
<dbReference type="GO" id="GO:0005789">
    <property type="term" value="C:endoplasmic reticulum membrane"/>
    <property type="evidence" value="ECO:0007669"/>
    <property type="project" value="UniProtKB-SubCell"/>
</dbReference>
<evidence type="ECO:0000256" key="1">
    <source>
        <dbReference type="ARBA" id="ARBA00002531"/>
    </source>
</evidence>
<protein>
    <recommendedName>
        <fullName evidence="5">GPI-anchored wall transfer protein 1</fullName>
    </recommendedName>
</protein>
<evidence type="ECO:0000256" key="12">
    <source>
        <dbReference type="ARBA" id="ARBA00023136"/>
    </source>
</evidence>
<dbReference type="PROSITE" id="PS50048">
    <property type="entry name" value="ZN2_CY6_FUNGAL_2"/>
    <property type="match status" value="1"/>
</dbReference>
<feature type="transmembrane region" description="Helical" evidence="16">
    <location>
        <begin position="826"/>
        <end position="844"/>
    </location>
</feature>
<dbReference type="KEGG" id="trg:TRUGW13939_09056"/>
<evidence type="ECO:0000256" key="7">
    <source>
        <dbReference type="ARBA" id="ARBA00022692"/>
    </source>
</evidence>
<keyword evidence="10" id="KW-0805">Transcription regulation</keyword>
<dbReference type="GO" id="GO:0072659">
    <property type="term" value="P:protein localization to plasma membrane"/>
    <property type="evidence" value="ECO:0007669"/>
    <property type="project" value="TreeGrafter"/>
</dbReference>
<evidence type="ECO:0000256" key="9">
    <source>
        <dbReference type="ARBA" id="ARBA00022989"/>
    </source>
</evidence>
<evidence type="ECO:0000256" key="10">
    <source>
        <dbReference type="ARBA" id="ARBA00023015"/>
    </source>
</evidence>
<dbReference type="InterPro" id="IPR007219">
    <property type="entry name" value="XnlR_reg_dom"/>
</dbReference>
<evidence type="ECO:0000256" key="15">
    <source>
        <dbReference type="SAM" id="MobiDB-lite"/>
    </source>
</evidence>
<feature type="region of interest" description="Disordered" evidence="15">
    <location>
        <begin position="73"/>
        <end position="92"/>
    </location>
</feature>
<feature type="domain" description="Zn(2)-C6 fungal-type" evidence="17">
    <location>
        <begin position="11"/>
        <end position="41"/>
    </location>
</feature>
<evidence type="ECO:0000256" key="16">
    <source>
        <dbReference type="SAM" id="Phobius"/>
    </source>
</evidence>
<comment type="subcellular location">
    <subcellularLocation>
        <location evidence="2">Endoplasmic reticulum membrane</location>
        <topology evidence="2">Multi-pass membrane protein</topology>
    </subcellularLocation>
</comment>
<evidence type="ECO:0000256" key="13">
    <source>
        <dbReference type="ARBA" id="ARBA00023163"/>
    </source>
</evidence>
<keyword evidence="19" id="KW-1185">Reference proteome</keyword>
<dbReference type="OrthoDB" id="15270at2759"/>
<dbReference type="GO" id="GO:0000981">
    <property type="term" value="F:DNA-binding transcription factor activity, RNA polymerase II-specific"/>
    <property type="evidence" value="ECO:0007669"/>
    <property type="project" value="InterPro"/>
</dbReference>
<dbReference type="PANTHER" id="PTHR20661">
    <property type="entry name" value="PHOSPHATIDYLINOSITOL-GLYCAN BIOSYNTHESIS CLASS W PROTEIN"/>
    <property type="match status" value="1"/>
</dbReference>
<dbReference type="Pfam" id="PF06423">
    <property type="entry name" value="GWT1"/>
    <property type="match status" value="1"/>
</dbReference>
<keyword evidence="7 16" id="KW-0812">Transmembrane</keyword>
<dbReference type="CDD" id="cd12148">
    <property type="entry name" value="fungal_TF_MHR"/>
    <property type="match status" value="1"/>
</dbReference>
<comment type="similarity">
    <text evidence="4">Belongs to the PIGW family.</text>
</comment>
<feature type="transmembrane region" description="Helical" evidence="16">
    <location>
        <begin position="683"/>
        <end position="702"/>
    </location>
</feature>
<feature type="transmembrane region" description="Helical" evidence="16">
    <location>
        <begin position="752"/>
        <end position="772"/>
    </location>
</feature>
<feature type="transmembrane region" description="Helical" evidence="16">
    <location>
        <begin position="574"/>
        <end position="594"/>
    </location>
</feature>
<dbReference type="Proteomes" id="UP000509510">
    <property type="component" value="Chromosome V"/>
</dbReference>
<evidence type="ECO:0000256" key="4">
    <source>
        <dbReference type="ARBA" id="ARBA00007559"/>
    </source>
</evidence>
<evidence type="ECO:0000313" key="19">
    <source>
        <dbReference type="Proteomes" id="UP000509510"/>
    </source>
</evidence>
<dbReference type="GO" id="GO:0006506">
    <property type="term" value="P:GPI anchor biosynthetic process"/>
    <property type="evidence" value="ECO:0007669"/>
    <property type="project" value="UniProtKB-UniPathway"/>
</dbReference>
<comment type="function">
    <text evidence="1">Probable acetyltransferase, which acetylates the inositol ring of phosphatidylinositol during biosynthesis of GPI-anchor.</text>
</comment>
<evidence type="ECO:0000256" key="2">
    <source>
        <dbReference type="ARBA" id="ARBA00004477"/>
    </source>
</evidence>
<dbReference type="Pfam" id="PF04082">
    <property type="entry name" value="Fungal_trans"/>
    <property type="match status" value="1"/>
</dbReference>
<feature type="transmembrane region" description="Helical" evidence="16">
    <location>
        <begin position="545"/>
        <end position="562"/>
    </location>
</feature>
<dbReference type="EMBL" id="CP055902">
    <property type="protein sequence ID" value="QKX61900.1"/>
    <property type="molecule type" value="Genomic_DNA"/>
</dbReference>
<feature type="transmembrane region" description="Helical" evidence="16">
    <location>
        <begin position="723"/>
        <end position="740"/>
    </location>
</feature>
<feature type="transmembrane region" description="Helical" evidence="16">
    <location>
        <begin position="985"/>
        <end position="1006"/>
    </location>
</feature>